<dbReference type="InterPro" id="IPR036390">
    <property type="entry name" value="WH_DNA-bd_sf"/>
</dbReference>
<dbReference type="SUPFAM" id="SSF46785">
    <property type="entry name" value="Winged helix' DNA-binding domain"/>
    <property type="match status" value="1"/>
</dbReference>
<dbReference type="RefSeq" id="WP_203663452.1">
    <property type="nucleotide sequence ID" value="NZ_BAAAZM010000005.1"/>
</dbReference>
<evidence type="ECO:0000313" key="3">
    <source>
        <dbReference type="Proteomes" id="UP000612808"/>
    </source>
</evidence>
<organism evidence="2 3">
    <name type="scientific">Actinocatenispora rupis</name>
    <dbReference type="NCBI Taxonomy" id="519421"/>
    <lineage>
        <taxon>Bacteria</taxon>
        <taxon>Bacillati</taxon>
        <taxon>Actinomycetota</taxon>
        <taxon>Actinomycetes</taxon>
        <taxon>Micromonosporales</taxon>
        <taxon>Micromonosporaceae</taxon>
        <taxon>Actinocatenispora</taxon>
    </lineage>
</organism>
<dbReference type="GO" id="GO:0003700">
    <property type="term" value="F:DNA-binding transcription factor activity"/>
    <property type="evidence" value="ECO:0007669"/>
    <property type="project" value="InterPro"/>
</dbReference>
<dbReference type="SMART" id="SM00418">
    <property type="entry name" value="HTH_ARSR"/>
    <property type="match status" value="1"/>
</dbReference>
<dbReference type="Gene3D" id="1.10.10.10">
    <property type="entry name" value="Winged helix-like DNA-binding domain superfamily/Winged helix DNA-binding domain"/>
    <property type="match status" value="1"/>
</dbReference>
<comment type="caution">
    <text evidence="2">The sequence shown here is derived from an EMBL/GenBank/DDBJ whole genome shotgun (WGS) entry which is preliminary data.</text>
</comment>
<dbReference type="AlphaFoldDB" id="A0A8J3J3P0"/>
<dbReference type="InterPro" id="IPR011991">
    <property type="entry name" value="ArsR-like_HTH"/>
</dbReference>
<dbReference type="Pfam" id="PF12840">
    <property type="entry name" value="HTH_20"/>
    <property type="match status" value="1"/>
</dbReference>
<dbReference type="CDD" id="cd00090">
    <property type="entry name" value="HTH_ARSR"/>
    <property type="match status" value="1"/>
</dbReference>
<reference evidence="2" key="1">
    <citation type="submission" date="2021-01" db="EMBL/GenBank/DDBJ databases">
        <title>Whole genome shotgun sequence of Actinocatenispora rupis NBRC 107355.</title>
        <authorList>
            <person name="Komaki H."/>
            <person name="Tamura T."/>
        </authorList>
    </citation>
    <scope>NUCLEOTIDE SEQUENCE</scope>
    <source>
        <strain evidence="2">NBRC 107355</strain>
    </source>
</reference>
<proteinExistence type="predicted"/>
<name>A0A8J3J3P0_9ACTN</name>
<protein>
    <submittedName>
        <fullName evidence="2">Transcriptional regulator</fullName>
    </submittedName>
</protein>
<dbReference type="InterPro" id="IPR001845">
    <property type="entry name" value="HTH_ArsR_DNA-bd_dom"/>
</dbReference>
<sequence>MAEDESGDRGGALPHRYLRDPRELRAIAHPLRVRILEELFLDGALTASQLSERVGESPANCSWHLRQLQKYGYVEEAGGGTGRQRPWKPVLEQRSWGERAEGEVAAARETMADQTYQREFDEHTAYQRRKESEPQDWYDAAFFDQSFLWVTPEELRELSDEIVALITRRVRGGERFTDPSTRPDGARPVRFVAWGIPARPWSEDRP</sequence>
<dbReference type="InterPro" id="IPR036388">
    <property type="entry name" value="WH-like_DNA-bd_sf"/>
</dbReference>
<dbReference type="Proteomes" id="UP000612808">
    <property type="component" value="Unassembled WGS sequence"/>
</dbReference>
<accession>A0A8J3J3P0</accession>
<feature type="domain" description="HTH arsR-type" evidence="1">
    <location>
        <begin position="22"/>
        <end position="113"/>
    </location>
</feature>
<dbReference type="EMBL" id="BOMB01000040">
    <property type="protein sequence ID" value="GID15236.1"/>
    <property type="molecule type" value="Genomic_DNA"/>
</dbReference>
<evidence type="ECO:0000259" key="1">
    <source>
        <dbReference type="SMART" id="SM00418"/>
    </source>
</evidence>
<keyword evidence="3" id="KW-1185">Reference proteome</keyword>
<evidence type="ECO:0000313" key="2">
    <source>
        <dbReference type="EMBL" id="GID15236.1"/>
    </source>
</evidence>
<gene>
    <name evidence="2" type="ORF">Aru02nite_61250</name>
</gene>